<evidence type="ECO:0000313" key="1">
    <source>
        <dbReference type="EMBL" id="MDH6064414.1"/>
    </source>
</evidence>
<dbReference type="CDD" id="cd03801">
    <property type="entry name" value="GT4_PimA-like"/>
    <property type="match status" value="1"/>
</dbReference>
<protein>
    <submittedName>
        <fullName evidence="1">Glycosyltransferase family 4 protein</fullName>
    </submittedName>
</protein>
<dbReference type="PANTHER" id="PTHR12526">
    <property type="entry name" value="GLYCOSYLTRANSFERASE"/>
    <property type="match status" value="1"/>
</dbReference>
<dbReference type="PANTHER" id="PTHR12526:SF600">
    <property type="entry name" value="GLYCOSYL TRANSFERASE GROUP 1"/>
    <property type="match status" value="1"/>
</dbReference>
<proteinExistence type="predicted"/>
<organism evidence="1 2">
    <name type="scientific">Umezakia ovalisporum FSS-62</name>
    <dbReference type="NCBI Taxonomy" id="2971776"/>
    <lineage>
        <taxon>Bacteria</taxon>
        <taxon>Bacillati</taxon>
        <taxon>Cyanobacteriota</taxon>
        <taxon>Cyanophyceae</taxon>
        <taxon>Nostocales</taxon>
        <taxon>Nodulariaceae</taxon>
        <taxon>Umezakia</taxon>
    </lineage>
</organism>
<dbReference type="Proteomes" id="UP001159370">
    <property type="component" value="Unassembled WGS sequence"/>
</dbReference>
<reference evidence="1 2" key="1">
    <citation type="journal article" date="2023" name="J. Phycol.">
        <title>Chrysosporum ovalisporum is synonymous with the true-branching cyanobacterium Umezakia natans (Nostocales/Aphanizomenonaceae).</title>
        <authorList>
            <person name="McGregor G.B."/>
            <person name="Sendall B.C."/>
            <person name="Niiyama Y."/>
            <person name="Tuji A."/>
            <person name="Willis A."/>
        </authorList>
    </citation>
    <scope>NUCLEOTIDE SEQUENCE [LARGE SCALE GENOMIC DNA]</scope>
    <source>
        <strain evidence="1 2">FSS-62</strain>
    </source>
</reference>
<comment type="caution">
    <text evidence="1">The sequence shown here is derived from an EMBL/GenBank/DDBJ whole genome shotgun (WGS) entry which is preliminary data.</text>
</comment>
<sequence>MNILILTKSNPNEIVNGASLRNQQTIFACSHYGSVGVIYLNLDSSVKDYSILKSEIVTQEVSYLRNIVFGEITLWRNFSQSINNLIFFISGYGLKKDALFSKAVEKEIKSIVKFFKPDVVIFSEVWFATYLNAFSKTPCKLIYDAYNAESFLLEDLLKEQYKQKQGLRKGLQALINYYRVGLLKRLEQKLMDTVDQVWTCSNDDAFLLKKISPAQNKFFVVPNSIDCRRFAKVRSNRFAKVKSLGNSDEIKHLIYIGSYGYYPNQVAANFLINEICPRLRKQEVKFKLFLVGSSPSKTMHISAQEHQDIVVTGKVENTLDYLAIADVAVIPLFQGGGTRLKLLEAFAAGVPVVTTPKGIEGIESENNVHALVRDNADTLFDAIVEILSCKELCLSLMEKAFELVNSRYSWSAAKDTIGKALSSFPQD</sequence>
<gene>
    <name evidence="1" type="ORF">NWP23_11680</name>
</gene>
<dbReference type="EMBL" id="JANQDL010000080">
    <property type="protein sequence ID" value="MDH6064414.1"/>
    <property type="molecule type" value="Genomic_DNA"/>
</dbReference>
<dbReference type="GO" id="GO:0016757">
    <property type="term" value="F:glycosyltransferase activity"/>
    <property type="evidence" value="ECO:0007669"/>
    <property type="project" value="TreeGrafter"/>
</dbReference>
<name>A0AA43GYY0_9CYAN</name>
<dbReference type="AlphaFoldDB" id="A0AA43GYY0"/>
<dbReference type="RefSeq" id="WP_280692818.1">
    <property type="nucleotide sequence ID" value="NZ_JANQDL010000080.1"/>
</dbReference>
<dbReference type="SUPFAM" id="SSF53756">
    <property type="entry name" value="UDP-Glycosyltransferase/glycogen phosphorylase"/>
    <property type="match status" value="1"/>
</dbReference>
<evidence type="ECO:0000313" key="2">
    <source>
        <dbReference type="Proteomes" id="UP001159370"/>
    </source>
</evidence>
<dbReference type="Gene3D" id="3.40.50.2000">
    <property type="entry name" value="Glycogen Phosphorylase B"/>
    <property type="match status" value="2"/>
</dbReference>
<dbReference type="Pfam" id="PF13692">
    <property type="entry name" value="Glyco_trans_1_4"/>
    <property type="match status" value="1"/>
</dbReference>
<accession>A0AA43GYY0</accession>